<sequence length="122" mass="13605">MTHFCLFVETCVFVCWISCSIRVRRPAMFSRLPSRGFQGNPQSQHHRDPSPRAEVTCNVRMIGRRAGIGRHCCHRGGHSAPLALLGRRPRRVAGDDRKTTSHLIWCPAVGDIVEATAVAPTF</sequence>
<proteinExistence type="predicted"/>
<evidence type="ECO:0008006" key="4">
    <source>
        <dbReference type="Google" id="ProtNLM"/>
    </source>
</evidence>
<feature type="signal peptide" evidence="1">
    <location>
        <begin position="1"/>
        <end position="20"/>
    </location>
</feature>
<name>A0AAD9A648_9PEZI</name>
<comment type="caution">
    <text evidence="2">The sequence shown here is derived from an EMBL/GenBank/DDBJ whole genome shotgun (WGS) entry which is preliminary data.</text>
</comment>
<evidence type="ECO:0000313" key="3">
    <source>
        <dbReference type="Proteomes" id="UP001243330"/>
    </source>
</evidence>
<evidence type="ECO:0000313" key="2">
    <source>
        <dbReference type="EMBL" id="KAK1842201.1"/>
    </source>
</evidence>
<dbReference type="Proteomes" id="UP001243330">
    <property type="component" value="Unassembled WGS sequence"/>
</dbReference>
<feature type="chain" id="PRO_5042179745" description="Secreted protein" evidence="1">
    <location>
        <begin position="21"/>
        <end position="122"/>
    </location>
</feature>
<accession>A0AAD9A648</accession>
<gene>
    <name evidence="2" type="ORF">CCHR01_15180</name>
</gene>
<organism evidence="2 3">
    <name type="scientific">Colletotrichum chrysophilum</name>
    <dbReference type="NCBI Taxonomy" id="1836956"/>
    <lineage>
        <taxon>Eukaryota</taxon>
        <taxon>Fungi</taxon>
        <taxon>Dikarya</taxon>
        <taxon>Ascomycota</taxon>
        <taxon>Pezizomycotina</taxon>
        <taxon>Sordariomycetes</taxon>
        <taxon>Hypocreomycetidae</taxon>
        <taxon>Glomerellales</taxon>
        <taxon>Glomerellaceae</taxon>
        <taxon>Colletotrichum</taxon>
        <taxon>Colletotrichum gloeosporioides species complex</taxon>
    </lineage>
</organism>
<keyword evidence="3" id="KW-1185">Reference proteome</keyword>
<keyword evidence="1" id="KW-0732">Signal</keyword>
<evidence type="ECO:0000256" key="1">
    <source>
        <dbReference type="SAM" id="SignalP"/>
    </source>
</evidence>
<dbReference type="EMBL" id="JAQOWY010000428">
    <property type="protein sequence ID" value="KAK1842201.1"/>
    <property type="molecule type" value="Genomic_DNA"/>
</dbReference>
<reference evidence="2" key="1">
    <citation type="submission" date="2023-01" db="EMBL/GenBank/DDBJ databases">
        <title>Colletotrichum chrysophilum M932 genome sequence.</title>
        <authorList>
            <person name="Baroncelli R."/>
        </authorList>
    </citation>
    <scope>NUCLEOTIDE SEQUENCE</scope>
    <source>
        <strain evidence="2">M932</strain>
    </source>
</reference>
<dbReference type="AlphaFoldDB" id="A0AAD9A648"/>
<protein>
    <recommendedName>
        <fullName evidence="4">Secreted protein</fullName>
    </recommendedName>
</protein>